<gene>
    <name evidence="1" type="ORF">WMO25_17365</name>
</gene>
<evidence type="ECO:0000313" key="1">
    <source>
        <dbReference type="EMBL" id="MEQ2366837.1"/>
    </source>
</evidence>
<proteinExistence type="predicted"/>
<dbReference type="EMBL" id="JBBMEK010000380">
    <property type="protein sequence ID" value="MEQ2366837.1"/>
    <property type="molecule type" value="Genomic_DNA"/>
</dbReference>
<evidence type="ECO:0000313" key="2">
    <source>
        <dbReference type="Proteomes" id="UP001469749"/>
    </source>
</evidence>
<comment type="caution">
    <text evidence="1">The sequence shown here is derived from an EMBL/GenBank/DDBJ whole genome shotgun (WGS) entry which is preliminary data.</text>
</comment>
<protein>
    <submittedName>
        <fullName evidence="1">Uncharacterized protein</fullName>
    </submittedName>
</protein>
<name>A0ABV1BBF9_9FIRM</name>
<sequence>MDNTSEGTLSYGFPDVLSTASAIPVQSKNSFGRPFVDKYRMPAVIH</sequence>
<reference evidence="1 2" key="1">
    <citation type="submission" date="2024-03" db="EMBL/GenBank/DDBJ databases">
        <title>Human intestinal bacterial collection.</title>
        <authorList>
            <person name="Pauvert C."/>
            <person name="Hitch T.C.A."/>
            <person name="Clavel T."/>
        </authorList>
    </citation>
    <scope>NUCLEOTIDE SEQUENCE [LARGE SCALE GENOMIC DNA]</scope>
    <source>
        <strain evidence="1 2">CLA-AA-H190</strain>
    </source>
</reference>
<keyword evidence="2" id="KW-1185">Reference proteome</keyword>
<accession>A0ABV1BBF9</accession>
<organism evidence="1 2">
    <name type="scientific">Coprococcus intestinihominis</name>
    <dbReference type="NCBI Taxonomy" id="3133154"/>
    <lineage>
        <taxon>Bacteria</taxon>
        <taxon>Bacillati</taxon>
        <taxon>Bacillota</taxon>
        <taxon>Clostridia</taxon>
        <taxon>Lachnospirales</taxon>
        <taxon>Lachnospiraceae</taxon>
        <taxon>Coprococcus</taxon>
    </lineage>
</organism>
<dbReference type="Proteomes" id="UP001469749">
    <property type="component" value="Unassembled WGS sequence"/>
</dbReference>